<dbReference type="Gene3D" id="3.10.129.10">
    <property type="entry name" value="Hotdog Thioesterase"/>
    <property type="match status" value="1"/>
</dbReference>
<proteinExistence type="predicted"/>
<accession>A0ABT1NAT9</accession>
<protein>
    <submittedName>
        <fullName evidence="2">Thioesterase</fullName>
    </submittedName>
</protein>
<evidence type="ECO:0000313" key="2">
    <source>
        <dbReference type="EMBL" id="MCQ1528174.1"/>
    </source>
</evidence>
<dbReference type="InterPro" id="IPR054485">
    <property type="entry name" value="FlK-like_dom"/>
</dbReference>
<organism evidence="2 3">
    <name type="scientific">Lutispora saccharofermentans</name>
    <dbReference type="NCBI Taxonomy" id="3024236"/>
    <lineage>
        <taxon>Bacteria</taxon>
        <taxon>Bacillati</taxon>
        <taxon>Bacillota</taxon>
        <taxon>Clostridia</taxon>
        <taxon>Lutisporales</taxon>
        <taxon>Lutisporaceae</taxon>
        <taxon>Lutispora</taxon>
    </lineage>
</organism>
<dbReference type="PIRSF" id="PIRSF014972">
    <property type="entry name" value="FlK"/>
    <property type="match status" value="1"/>
</dbReference>
<comment type="caution">
    <text evidence="2">The sequence shown here is derived from an EMBL/GenBank/DDBJ whole genome shotgun (WGS) entry which is preliminary data.</text>
</comment>
<dbReference type="PANTHER" id="PTHR36934">
    <property type="entry name" value="BLR0278 PROTEIN"/>
    <property type="match status" value="1"/>
</dbReference>
<name>A0ABT1NAT9_9FIRM</name>
<sequence length="139" mass="15508">MRLPVLNIGMSKTIQKKITEEDTALYFGSGSIKDLLATPVLSALMIEAAVSVVDPLLPDNYITIGKFLSIDHFQPTVKDMTVTVNASISEIENNRIVFQLKAYDELGEIGSGHHERHIVNHSLLREKVSKRIEELQPQP</sequence>
<dbReference type="EMBL" id="JAJEKE010000001">
    <property type="protein sequence ID" value="MCQ1528174.1"/>
    <property type="molecule type" value="Genomic_DNA"/>
</dbReference>
<dbReference type="Pfam" id="PF22636">
    <property type="entry name" value="FlK"/>
    <property type="match status" value="1"/>
</dbReference>
<feature type="domain" description="Fluoroacetyl-CoA-specific thioesterase-like" evidence="1">
    <location>
        <begin position="18"/>
        <end position="121"/>
    </location>
</feature>
<evidence type="ECO:0000259" key="1">
    <source>
        <dbReference type="Pfam" id="PF22636"/>
    </source>
</evidence>
<reference evidence="2 3" key="1">
    <citation type="submission" date="2021-10" db="EMBL/GenBank/DDBJ databases">
        <title>Lutispora strain m25 sp. nov., a thermophilic, non-spore-forming bacterium isolated from a lab-scale methanogenic bioreactor digesting anaerobic sludge.</title>
        <authorList>
            <person name="El Houari A."/>
            <person name="Mcdonald J."/>
        </authorList>
    </citation>
    <scope>NUCLEOTIDE SEQUENCE [LARGE SCALE GENOMIC DNA]</scope>
    <source>
        <strain evidence="3">m25</strain>
    </source>
</reference>
<dbReference type="Proteomes" id="UP001651880">
    <property type="component" value="Unassembled WGS sequence"/>
</dbReference>
<dbReference type="SUPFAM" id="SSF54637">
    <property type="entry name" value="Thioesterase/thiol ester dehydrase-isomerase"/>
    <property type="match status" value="1"/>
</dbReference>
<dbReference type="RefSeq" id="WP_255225671.1">
    <property type="nucleotide sequence ID" value="NZ_JAJEKE010000001.1"/>
</dbReference>
<dbReference type="PANTHER" id="PTHR36934:SF1">
    <property type="entry name" value="THIOESTERASE DOMAIN-CONTAINING PROTEIN"/>
    <property type="match status" value="1"/>
</dbReference>
<dbReference type="InterPro" id="IPR025540">
    <property type="entry name" value="FlK"/>
</dbReference>
<gene>
    <name evidence="2" type="ORF">LJD61_01225</name>
</gene>
<keyword evidence="3" id="KW-1185">Reference proteome</keyword>
<dbReference type="CDD" id="cd03440">
    <property type="entry name" value="hot_dog"/>
    <property type="match status" value="1"/>
</dbReference>
<dbReference type="InterPro" id="IPR029069">
    <property type="entry name" value="HotDog_dom_sf"/>
</dbReference>
<evidence type="ECO:0000313" key="3">
    <source>
        <dbReference type="Proteomes" id="UP001651880"/>
    </source>
</evidence>